<gene>
    <name evidence="2" type="ORF">AXG93_2727s1340</name>
</gene>
<evidence type="ECO:0000313" key="2">
    <source>
        <dbReference type="EMBL" id="OAE18368.1"/>
    </source>
</evidence>
<sequence length="96" mass="10491">MGVGGSEQVKGGLARDPAMDPGKEREKPKEGGNGEREAVEVHRDWREGWDDERSTRRHARSHAALGGFLVAGSARRTLAEAAGRRQENRATPCSRL</sequence>
<dbReference type="AlphaFoldDB" id="A0A176VBT2"/>
<dbReference type="EMBL" id="LVLJ01004076">
    <property type="protein sequence ID" value="OAE18368.1"/>
    <property type="molecule type" value="Genomic_DNA"/>
</dbReference>
<protein>
    <submittedName>
        <fullName evidence="2">Uncharacterized protein</fullName>
    </submittedName>
</protein>
<accession>A0A176VBT2</accession>
<name>A0A176VBT2_MARPO</name>
<comment type="caution">
    <text evidence="2">The sequence shown here is derived from an EMBL/GenBank/DDBJ whole genome shotgun (WGS) entry which is preliminary data.</text>
</comment>
<evidence type="ECO:0000256" key="1">
    <source>
        <dbReference type="SAM" id="MobiDB-lite"/>
    </source>
</evidence>
<proteinExistence type="predicted"/>
<feature type="compositionally biased region" description="Basic and acidic residues" evidence="1">
    <location>
        <begin position="17"/>
        <end position="43"/>
    </location>
</feature>
<reference evidence="2" key="1">
    <citation type="submission" date="2016-03" db="EMBL/GenBank/DDBJ databases">
        <title>Mechanisms controlling the formation of the plant cell surface in tip-growing cells are functionally conserved among land plants.</title>
        <authorList>
            <person name="Honkanen S."/>
            <person name="Jones V.A."/>
            <person name="Morieri G."/>
            <person name="Champion C."/>
            <person name="Hetherington A.J."/>
            <person name="Kelly S."/>
            <person name="Saint-Marcoux D."/>
            <person name="Proust H."/>
            <person name="Prescott H."/>
            <person name="Dolan L."/>
        </authorList>
    </citation>
    <scope>NUCLEOTIDE SEQUENCE [LARGE SCALE GENOMIC DNA]</scope>
    <source>
        <tissue evidence="2">Whole gametophyte</tissue>
    </source>
</reference>
<evidence type="ECO:0000313" key="3">
    <source>
        <dbReference type="Proteomes" id="UP000077202"/>
    </source>
</evidence>
<feature type="region of interest" description="Disordered" evidence="1">
    <location>
        <begin position="1"/>
        <end position="43"/>
    </location>
</feature>
<organism evidence="2 3">
    <name type="scientific">Marchantia polymorpha subsp. ruderalis</name>
    <dbReference type="NCBI Taxonomy" id="1480154"/>
    <lineage>
        <taxon>Eukaryota</taxon>
        <taxon>Viridiplantae</taxon>
        <taxon>Streptophyta</taxon>
        <taxon>Embryophyta</taxon>
        <taxon>Marchantiophyta</taxon>
        <taxon>Marchantiopsida</taxon>
        <taxon>Marchantiidae</taxon>
        <taxon>Marchantiales</taxon>
        <taxon>Marchantiaceae</taxon>
        <taxon>Marchantia</taxon>
    </lineage>
</organism>
<keyword evidence="3" id="KW-1185">Reference proteome</keyword>
<dbReference type="Proteomes" id="UP000077202">
    <property type="component" value="Unassembled WGS sequence"/>
</dbReference>